<feature type="region of interest" description="Disordered" evidence="1">
    <location>
        <begin position="791"/>
        <end position="844"/>
    </location>
</feature>
<feature type="region of interest" description="Disordered" evidence="1">
    <location>
        <begin position="2763"/>
        <end position="2817"/>
    </location>
</feature>
<evidence type="ECO:0000313" key="3">
    <source>
        <dbReference type="Proteomes" id="UP000762676"/>
    </source>
</evidence>
<feature type="compositionally biased region" description="Basic residues" evidence="1">
    <location>
        <begin position="1"/>
        <end position="11"/>
    </location>
</feature>
<feature type="region of interest" description="Disordered" evidence="1">
    <location>
        <begin position="307"/>
        <end position="340"/>
    </location>
</feature>
<feature type="compositionally biased region" description="Polar residues" evidence="1">
    <location>
        <begin position="308"/>
        <end position="322"/>
    </location>
</feature>
<protein>
    <submittedName>
        <fullName evidence="2">Uncharacterized protein</fullName>
    </submittedName>
</protein>
<feature type="compositionally biased region" description="Basic and acidic residues" evidence="1">
    <location>
        <begin position="813"/>
        <end position="829"/>
    </location>
</feature>
<feature type="region of interest" description="Disordered" evidence="1">
    <location>
        <begin position="2446"/>
        <end position="2477"/>
    </location>
</feature>
<feature type="compositionally biased region" description="Basic and acidic residues" evidence="1">
    <location>
        <begin position="2763"/>
        <end position="2773"/>
    </location>
</feature>
<feature type="compositionally biased region" description="Low complexity" evidence="1">
    <location>
        <begin position="69"/>
        <end position="83"/>
    </location>
</feature>
<evidence type="ECO:0000256" key="1">
    <source>
        <dbReference type="SAM" id="MobiDB-lite"/>
    </source>
</evidence>
<feature type="region of interest" description="Disordered" evidence="1">
    <location>
        <begin position="3216"/>
        <end position="3263"/>
    </location>
</feature>
<feature type="region of interest" description="Disordered" evidence="1">
    <location>
        <begin position="1771"/>
        <end position="1798"/>
    </location>
</feature>
<feature type="region of interest" description="Disordered" evidence="1">
    <location>
        <begin position="194"/>
        <end position="240"/>
    </location>
</feature>
<feature type="compositionally biased region" description="Basic and acidic residues" evidence="1">
    <location>
        <begin position="1064"/>
        <end position="1079"/>
    </location>
</feature>
<feature type="compositionally biased region" description="Low complexity" evidence="1">
    <location>
        <begin position="2855"/>
        <end position="2870"/>
    </location>
</feature>
<gene>
    <name evidence="2" type="ORF">ElyMa_004223500</name>
</gene>
<accession>A0AAV4GNZ2</accession>
<feature type="compositionally biased region" description="Polar residues" evidence="1">
    <location>
        <begin position="1775"/>
        <end position="1790"/>
    </location>
</feature>
<feature type="compositionally biased region" description="Low complexity" evidence="1">
    <location>
        <begin position="484"/>
        <end position="494"/>
    </location>
</feature>
<comment type="caution">
    <text evidence="2">The sequence shown here is derived from an EMBL/GenBank/DDBJ whole genome shotgun (WGS) entry which is preliminary data.</text>
</comment>
<feature type="region of interest" description="Disordered" evidence="1">
    <location>
        <begin position="1982"/>
        <end position="2003"/>
    </location>
</feature>
<feature type="region of interest" description="Disordered" evidence="1">
    <location>
        <begin position="3136"/>
        <end position="3167"/>
    </location>
</feature>
<feature type="compositionally biased region" description="Basic and acidic residues" evidence="1">
    <location>
        <begin position="42"/>
        <end position="52"/>
    </location>
</feature>
<feature type="region of interest" description="Disordered" evidence="1">
    <location>
        <begin position="2838"/>
        <end position="2947"/>
    </location>
</feature>
<feature type="compositionally biased region" description="Polar residues" evidence="1">
    <location>
        <begin position="2298"/>
        <end position="2308"/>
    </location>
</feature>
<feature type="compositionally biased region" description="Low complexity" evidence="1">
    <location>
        <begin position="2891"/>
        <end position="2918"/>
    </location>
</feature>
<feature type="compositionally biased region" description="Polar residues" evidence="1">
    <location>
        <begin position="2271"/>
        <end position="2288"/>
    </location>
</feature>
<proteinExistence type="predicted"/>
<keyword evidence="3" id="KW-1185">Reference proteome</keyword>
<feature type="compositionally biased region" description="Basic residues" evidence="1">
    <location>
        <begin position="2930"/>
        <end position="2947"/>
    </location>
</feature>
<feature type="compositionally biased region" description="Basic and acidic residues" evidence="1">
    <location>
        <begin position="323"/>
        <end position="339"/>
    </location>
</feature>
<feature type="region of interest" description="Disordered" evidence="1">
    <location>
        <begin position="1429"/>
        <end position="1513"/>
    </location>
</feature>
<feature type="compositionally biased region" description="Basic residues" evidence="1">
    <location>
        <begin position="1493"/>
        <end position="1502"/>
    </location>
</feature>
<feature type="compositionally biased region" description="Low complexity" evidence="1">
    <location>
        <begin position="2309"/>
        <end position="2319"/>
    </location>
</feature>
<feature type="compositionally biased region" description="Basic and acidic residues" evidence="1">
    <location>
        <begin position="1093"/>
        <end position="1105"/>
    </location>
</feature>
<feature type="region of interest" description="Disordered" evidence="1">
    <location>
        <begin position="2237"/>
        <end position="2319"/>
    </location>
</feature>
<dbReference type="Proteomes" id="UP000762676">
    <property type="component" value="Unassembled WGS sequence"/>
</dbReference>
<reference evidence="2 3" key="1">
    <citation type="journal article" date="2021" name="Elife">
        <title>Chloroplast acquisition without the gene transfer in kleptoplastic sea slugs, Plakobranchus ocellatus.</title>
        <authorList>
            <person name="Maeda T."/>
            <person name="Takahashi S."/>
            <person name="Yoshida T."/>
            <person name="Shimamura S."/>
            <person name="Takaki Y."/>
            <person name="Nagai Y."/>
            <person name="Toyoda A."/>
            <person name="Suzuki Y."/>
            <person name="Arimoto A."/>
            <person name="Ishii H."/>
            <person name="Satoh N."/>
            <person name="Nishiyama T."/>
            <person name="Hasebe M."/>
            <person name="Maruyama T."/>
            <person name="Minagawa J."/>
            <person name="Obokata J."/>
            <person name="Shigenobu S."/>
        </authorList>
    </citation>
    <scope>NUCLEOTIDE SEQUENCE [LARGE SCALE GENOMIC DNA]</scope>
</reference>
<feature type="compositionally biased region" description="Basic and acidic residues" evidence="1">
    <location>
        <begin position="499"/>
        <end position="508"/>
    </location>
</feature>
<feature type="compositionally biased region" description="Polar residues" evidence="1">
    <location>
        <begin position="1429"/>
        <end position="1465"/>
    </location>
</feature>
<feature type="compositionally biased region" description="Basic and acidic residues" evidence="1">
    <location>
        <begin position="1028"/>
        <end position="1047"/>
    </location>
</feature>
<feature type="compositionally biased region" description="Polar residues" evidence="1">
    <location>
        <begin position="102"/>
        <end position="118"/>
    </location>
</feature>
<feature type="compositionally biased region" description="Basic and acidic residues" evidence="1">
    <location>
        <begin position="2250"/>
        <end position="2270"/>
    </location>
</feature>
<feature type="compositionally biased region" description="Pro residues" evidence="1">
    <location>
        <begin position="798"/>
        <end position="809"/>
    </location>
</feature>
<feature type="compositionally biased region" description="Polar residues" evidence="1">
    <location>
        <begin position="2919"/>
        <end position="2928"/>
    </location>
</feature>
<feature type="compositionally biased region" description="Polar residues" evidence="1">
    <location>
        <begin position="12"/>
        <end position="41"/>
    </location>
</feature>
<feature type="compositionally biased region" description="Basic and acidic residues" evidence="1">
    <location>
        <begin position="993"/>
        <end position="1008"/>
    </location>
</feature>
<feature type="compositionally biased region" description="Polar residues" evidence="1">
    <location>
        <begin position="1983"/>
        <end position="1997"/>
    </location>
</feature>
<feature type="region of interest" description="Disordered" evidence="1">
    <location>
        <begin position="482"/>
        <end position="508"/>
    </location>
</feature>
<feature type="compositionally biased region" description="Polar residues" evidence="1">
    <location>
        <begin position="210"/>
        <end position="230"/>
    </location>
</feature>
<dbReference type="EMBL" id="BMAT01008543">
    <property type="protein sequence ID" value="GFR87457.1"/>
    <property type="molecule type" value="Genomic_DNA"/>
</dbReference>
<feature type="compositionally biased region" description="Basic residues" evidence="1">
    <location>
        <begin position="2871"/>
        <end position="2890"/>
    </location>
</feature>
<sequence length="3563" mass="402096">MGIFSLKKKKVPTTTESSGGVQTNNLPHPQQTSALSTVRSNESTKSKVDAPSRRSSQLPPADSNRHLPASNSRRQSVAAAAARVYHDDPPQSEQQAGLVGPSDTSQRVWSHPQNQGQHWRQLWDERNEQSRFKLPGHVEPVEDPFRNFKRQNHEPAVPSSGQQSSAKAPYYLQPGITSQTPERFQDERVGHMTALSNQKQFKGEKAPGLQETQEMSSQRKGQSDQNNTFVHPTDEARTEEIKETKYQIREPSNQNITSLYSINDALAKEMKEPRYQGREPSNQNFTPPYSTDETLTKEVKETRYQGREPSNQNFTSPYSTDETLTKEVKETRCERRESSSQDITEVHSTVMQSIQFCLKSKKGPKMKRFNLDVNAVKEIADLFTASSNPCGPNTLSPERKCVCTDGSKRLDKNECFSESTHLRKSSKKCLDNGRTFEKENFFEQTPRLHCLGQLASVSCGRNLHKLMNRKFDDNLCDLPDRRSISSNETSSSDSYEQENVPRDPCEKTNRLSRIDNKLAYSQVFPDDFVNSMNGAIVSSSTIGEHGFIKDFCPDQYPDINTQQSPSVEDYRILNTIKQPDMFSQTRFQNRACASRRKKKKKKRHKVCEKSAEGCDFTFDAHGIFLRAKWPAQASTALSGDEPVVEKVCRGSVACTDSKGYGRVNNDRQCLCCCGNGRQQQPICERGPNEPDCHSVSCQRDTNKQLCRGSVACTNRTEKENNRGCCLNCRDGCRPKAVGGCEPTEPDYFCVPYQVDFRTNIVERTVRCCGEKPPVECEPPPKEYDISFNEWEPPLTKYKPPPQKYEPPPQKYELPPKKYDPPPEENEAKNGTHKSGYPEEESICPETKDSCQNTKPVCEPRECEDQPIDEVCAAMSPERKTEEKTRCFEQSPCMFRKFQTQPCESKTTCKPRFLSKSSETCKILKATKPCKEYKYSEPHKPCKQDESFEQCEYFETCKPSKESKAVEPCKPCKFSAPCKPSKRGKSSEACTSTKPEHQPKSCEPEKLYEPCESPGKPSENPTVDSYFADSEKPNDSEKSQEKNVPEQEKIDDDQETAGLENESVNTKEEKDEHPVPKSEHVDEDNGPSKPCIPPEEKLKKDPKTPNDYRSTITEEYGYPCCETEEGRECHGGSNESCQLCELDDRGPCFEDVYRYSNEEKPMPRPYPNSSRDLVNSYNRSSLANFTSGMVCNNLTLDKSKNVERQIPQKRAKRPRNANITLVVNKPKSCTSLTKMVSKKPRTYELSNQDIGNIKNPRCVLEDTCNGPLNLRTDDNVIAKSSDKTSAFEQGALDHTCYHPRPIGYQEINASLNTIKHGDDWPTDGCSENFGKLDNAMTVVNDIVKPFTFSEPIQKNRYPSPLDEDKTLLVNTKVVDTSGDTVDQSQTFEKSNCQNAEFDCLEGVPLFGSGKEEDRIFSFIPYEITPQFPFTNTPTKDNLKIQSENPSHVPKQNSKQAVQPSKTNGTFFSFIPLTPETKKKNFTPGKKNNIISQKPHNKKKSHSRTKSEPRTRRVPLINPKQALNPNKKPDTGPIKGNAIFVPNSPHSKPNKTLDPVTESQTLQVKQQQKLKREATFELVLPVIGNEADPTQARNIFASAPVGCVGIPDAGASQRGQVPGTTRETIWSVPVLPGASQVQERGKFEIDDKEKREEHDASPIYTLEQLSDLGKVSKLTSVFDSFKKKIGTLANACSSYETIRQAGKLECSERDIEPSGIECQTKLEKCSGTIKLSSDTQESKVVAHTLCDTSPIEKGDNSRAYKLATASIGDLFKEGRNNKSLNPGSTLASSSTEHSTHGPGKTAAHLFLKPNIISHLDFPPSGTENNRLANFTTCEMNETDEREDEELKDCCCVEAKSDVTREKDATCKDTNQKFQSSPGGRPDLKNKGRKRTKECTVFWPCRDPPERRDNNLCEKWEKTQNKGKNKSFYYSDPTRSPGNYQQCDHDFKASNEQICEKSRKDFCPCPEISDKCACTENSQLDKKRANNSLKSVSPNSNRCSKQNEKLTPKRDISIDDLCQAAARFISSVSPSHSGERKNLDSSKCLETKQPGMSISIEEIKRITIDHNEYYEDIKESTRKYENSKSGDKEIYLSFKKADGTQRPRQQKDDDCEQNNTLNLEVCTPPCSWKATTIKASTQKNDPQDPHISCRSRVCSEDCGDALSENKGKGSPERTKNKVEFNKAVCSHASRHLNKSDYILDKEEEECLRKTWKKKISDENFMIPQKKDKLHTEGNKLFFQQTASASSSNSNSDLLRKTNESKKNKIDLSNKSESIKATTDSLGRINRSQSQTESKHRRLQSSHEVSPATQRKPSPLLSPLTLSESSTDQDCSWACTECDDSPSPCVQCCSPQPHRSVDDCVGDVSSGEYIHESLLLTSSSSHSHSRVLGVDDEICLSDSLSRLCSGRSRSATSCGSGNVLKSLNQSKSSNKCPVTCCCSQCIDLYVKQKPDSDRPATNKPTLRDSPQETRDAGKTEGAEKQIDQTLRKVWHMLYSELPKQEQDYSCKKKRASRHFECGCEQQTLHNRKHRAQDCTACVPCTDGLKVRQKSLQQRHFMDQEHSKRGCCEPEMSDGDTRLPESAANCMRMRACKCIDHLSSGIQEHRSSQRVKRHNGKTYREQEISVPRTLRNRSTSRCYCEDPEKERGCSCTGRRSVKHCQCRVCDTCCQSLRCDRYPGDYTCEKRKRKENWKRMSLKQSPKSAEGSLCSLCERNCKCSAAIPNHPKQTRHRQRSLSDDKRLQKIMELCSGILSIYASTCEKVQKTDLDRAEHERSQSKDNLSSKSWQKENLKSAKAKKLRKKLKKMKNTPRSSSSSPLCSKRGKICENKSATFIPSDVLSDIGHKEKMSRAKKRRRSRSTSSTSSSSARCSSTSPRRKCVKRRSAKKKRRRRSKSNSPSSKSQSSSTYSGSDLQSSGSGSQSLEESSIPTFSKSRAKRRKTKRKQAHKKLKVRATQTVLDKAIENKRKITNALSSQTQRLLQLEQSIDHDIMKEVCFPTGLRRERLFGLRSPVNSEINTPRRGRLLPNEFNCRRRSSHDCAAHTSCSLSWTGRTNSFRTESYTVAGGREGPLLQTQGRRRYTSPFKRGSPQLSGHALSTRPCRKSPTCSRYFRKHGCFYNYSRLASPCHARRQVYYSPRKERTTKVGVSSHASHKRRGPLKEQSVDVSSQTSAENLMKNLPRAISSSRDGKMNKNQCESNLEVHSNISDSQILKHDHREQLQTETAPKRPSLPTMAFDQHEPETKIPPRTSSLPQPKMFEQPEPKTKMNSEIPSLRLHTNDERESVTNIISRKPSLQSPTFDYHEIVSTPIQDYENDTKELPTTLSPNYFEIEKDTTQNSHGSKCYGLHSKYGVLRRCPEDVILLKRSRIPSVMKQTRQRKKLLELGKAYAIHKERGAYHQSKDIDTAMANLSEGEVCIDKGKKYGIRILNVKPLTKSLCRTNNHSPSDAPKSTCSIQAHSVINKENHSFVDIEHALDVDEIDTRKSTQKNIRKTFKTSNNVDKTDPYEAAMPCFETPKHCQGKDVANLTCGSPGEHEEIRIVETKEETAGINQNDCQVVDLTLEET</sequence>
<feature type="region of interest" description="Disordered" evidence="1">
    <location>
        <begin position="1861"/>
        <end position="1886"/>
    </location>
</feature>
<organism evidence="2 3">
    <name type="scientific">Elysia marginata</name>
    <dbReference type="NCBI Taxonomy" id="1093978"/>
    <lineage>
        <taxon>Eukaryota</taxon>
        <taxon>Metazoa</taxon>
        <taxon>Spiralia</taxon>
        <taxon>Lophotrochozoa</taxon>
        <taxon>Mollusca</taxon>
        <taxon>Gastropoda</taxon>
        <taxon>Heterobranchia</taxon>
        <taxon>Euthyneura</taxon>
        <taxon>Panpulmonata</taxon>
        <taxon>Sacoglossa</taxon>
        <taxon>Placobranchoidea</taxon>
        <taxon>Plakobranchidae</taxon>
        <taxon>Elysia</taxon>
    </lineage>
</organism>
<feature type="region of interest" description="Disordered" evidence="1">
    <location>
        <begin position="959"/>
        <end position="1109"/>
    </location>
</feature>
<feature type="region of interest" description="Disordered" evidence="1">
    <location>
        <begin position="1"/>
        <end position="120"/>
    </location>
</feature>
<evidence type="ECO:0000313" key="2">
    <source>
        <dbReference type="EMBL" id="GFR87457.1"/>
    </source>
</evidence>
<name>A0AAV4GNZ2_9GAST</name>
<feature type="compositionally biased region" description="Basic residues" evidence="1">
    <location>
        <begin position="2790"/>
        <end position="2804"/>
    </location>
</feature>
<feature type="compositionally biased region" description="Low complexity" evidence="1">
    <location>
        <begin position="2239"/>
        <end position="2248"/>
    </location>
</feature>